<feature type="region of interest" description="Disordered" evidence="1">
    <location>
        <begin position="278"/>
        <end position="304"/>
    </location>
</feature>
<protein>
    <recommendedName>
        <fullName evidence="4">START domain-containing protein</fullName>
    </recommendedName>
</protein>
<dbReference type="OrthoDB" id="166134at2759"/>
<organism evidence="2 3">
    <name type="scientific">Achlya hypogyna</name>
    <name type="common">Oomycete</name>
    <name type="synonym">Protoachlya hypogyna</name>
    <dbReference type="NCBI Taxonomy" id="1202772"/>
    <lineage>
        <taxon>Eukaryota</taxon>
        <taxon>Sar</taxon>
        <taxon>Stramenopiles</taxon>
        <taxon>Oomycota</taxon>
        <taxon>Saprolegniomycetes</taxon>
        <taxon>Saprolegniales</taxon>
        <taxon>Achlyaceae</taxon>
        <taxon>Achlya</taxon>
    </lineage>
</organism>
<evidence type="ECO:0000256" key="1">
    <source>
        <dbReference type="SAM" id="MobiDB-lite"/>
    </source>
</evidence>
<dbReference type="Proteomes" id="UP000243579">
    <property type="component" value="Unassembled WGS sequence"/>
</dbReference>
<dbReference type="AlphaFoldDB" id="A0A1V9Z0E8"/>
<accession>A0A1V9Z0E8</accession>
<dbReference type="EMBL" id="JNBR01000535">
    <property type="protein sequence ID" value="OQR91412.1"/>
    <property type="molecule type" value="Genomic_DNA"/>
</dbReference>
<comment type="caution">
    <text evidence="2">The sequence shown here is derived from an EMBL/GenBank/DDBJ whole genome shotgun (WGS) entry which is preliminary data.</text>
</comment>
<name>A0A1V9Z0E8_ACHHY</name>
<gene>
    <name evidence="2" type="ORF">ACHHYP_04709</name>
</gene>
<dbReference type="Gene3D" id="3.30.530.20">
    <property type="match status" value="1"/>
</dbReference>
<sequence>MPSADQSYITGAPLARERLVTALNGIIQSTPSSREEDLIFEGYQPLAAQQDSVRRFRRKDRLHHSHFDEIVGITVADGRFNALARTLFNTESCSWQSHLRLVLGARYIDGSIVTALASRTDPNDDFQWLGVKRMKFKLSNDVSRAREAIFYEFCGTTKDREGQRVFFIVRESVDPTLGETTGVRLQLQEQCVFTECFDGRIEIAHFYHADPGGHTPAFLFKKHALRHLAFAPRVLHIAAKLEAPLDQATSAAVPVEGIKLLDEKDEIAMKHLRPSVRDSAATDVSTLRDSGESEADRASATLADDMRRMQQSIREQRNLVQMMQMRLTIQSMANAMKGDKEILDYGPSE</sequence>
<proteinExistence type="predicted"/>
<evidence type="ECO:0000313" key="2">
    <source>
        <dbReference type="EMBL" id="OQR91412.1"/>
    </source>
</evidence>
<evidence type="ECO:0000313" key="3">
    <source>
        <dbReference type="Proteomes" id="UP000243579"/>
    </source>
</evidence>
<dbReference type="InterPro" id="IPR023393">
    <property type="entry name" value="START-like_dom_sf"/>
</dbReference>
<evidence type="ECO:0008006" key="4">
    <source>
        <dbReference type="Google" id="ProtNLM"/>
    </source>
</evidence>
<reference evidence="2 3" key="1">
    <citation type="journal article" date="2014" name="Genome Biol. Evol.">
        <title>The secreted proteins of Achlya hypogyna and Thraustotheca clavata identify the ancestral oomycete secretome and reveal gene acquisitions by horizontal gene transfer.</title>
        <authorList>
            <person name="Misner I."/>
            <person name="Blouin N."/>
            <person name="Leonard G."/>
            <person name="Richards T.A."/>
            <person name="Lane C.E."/>
        </authorList>
    </citation>
    <scope>NUCLEOTIDE SEQUENCE [LARGE SCALE GENOMIC DNA]</scope>
    <source>
        <strain evidence="2 3">ATCC 48635</strain>
    </source>
</reference>
<keyword evidence="3" id="KW-1185">Reference proteome</keyword>